<name>A0ABQ3W2M5_9LACO</name>
<dbReference type="SUPFAM" id="SSF159121">
    <property type="entry name" value="BC4932-like"/>
    <property type="match status" value="1"/>
</dbReference>
<keyword evidence="1" id="KW-0472">Membrane</keyword>
<feature type="transmembrane region" description="Helical" evidence="1">
    <location>
        <begin position="6"/>
        <end position="25"/>
    </location>
</feature>
<organism evidence="2 3">
    <name type="scientific">Lentilactobacillus fungorum</name>
    <dbReference type="NCBI Taxonomy" id="2201250"/>
    <lineage>
        <taxon>Bacteria</taxon>
        <taxon>Bacillati</taxon>
        <taxon>Bacillota</taxon>
        <taxon>Bacilli</taxon>
        <taxon>Lactobacillales</taxon>
        <taxon>Lactobacillaceae</taxon>
        <taxon>Lentilactobacillus</taxon>
    </lineage>
</organism>
<evidence type="ECO:0000313" key="2">
    <source>
        <dbReference type="EMBL" id="GHP14516.1"/>
    </source>
</evidence>
<gene>
    <name evidence="2" type="ORF">YK48G_19410</name>
</gene>
<proteinExistence type="predicted"/>
<comment type="caution">
    <text evidence="2">The sequence shown here is derived from an EMBL/GenBank/DDBJ whole genome shotgun (WGS) entry which is preliminary data.</text>
</comment>
<dbReference type="InterPro" id="IPR006542">
    <property type="entry name" value="DUF1093"/>
</dbReference>
<accession>A0ABQ3W2M5</accession>
<dbReference type="InterPro" id="IPR036166">
    <property type="entry name" value="YxeA-like_sf"/>
</dbReference>
<protein>
    <recommendedName>
        <fullName evidence="4">YxeA family protein</fullName>
    </recommendedName>
</protein>
<keyword evidence="1" id="KW-1133">Transmembrane helix</keyword>
<dbReference type="NCBIfam" id="TIGR01655">
    <property type="entry name" value="yxeA_fam"/>
    <property type="match status" value="1"/>
</dbReference>
<dbReference type="RefSeq" id="WP_203630510.1">
    <property type="nucleotide sequence ID" value="NZ_BNJR01000016.1"/>
</dbReference>
<dbReference type="Gene3D" id="2.40.50.480">
    <property type="match status" value="1"/>
</dbReference>
<dbReference type="Proteomes" id="UP000604765">
    <property type="component" value="Unassembled WGS sequence"/>
</dbReference>
<dbReference type="EMBL" id="BNJR01000016">
    <property type="protein sequence ID" value="GHP14516.1"/>
    <property type="molecule type" value="Genomic_DNA"/>
</dbReference>
<evidence type="ECO:0000313" key="3">
    <source>
        <dbReference type="Proteomes" id="UP000604765"/>
    </source>
</evidence>
<sequence>MKKGTIITLIVVVVLAVAGGVWYQYAYGKTWYYGQVGNMERYEKQPDGNPTTYYYIINGWNKDGQHKRMEVGSVGGHRFVKGRYIRVGWSKAKDVVTYEQVQRNEIPKKALRHIDQQANR</sequence>
<reference evidence="2 3" key="1">
    <citation type="journal article" date="2021" name="Int. J. Syst. Evol. Microbiol.">
        <title>Lentilactobacillus fungorum sp. nov., isolated from spent mushroom substrates.</title>
        <authorList>
            <person name="Tohno M."/>
            <person name="Tanizawa Y."/>
            <person name="Kojima Y."/>
            <person name="Sakamoto M."/>
            <person name="Ohkuma M."/>
            <person name="Kobayashi H."/>
        </authorList>
    </citation>
    <scope>NUCLEOTIDE SEQUENCE [LARGE SCALE GENOMIC DNA]</scope>
    <source>
        <strain evidence="2 3">YK48G</strain>
    </source>
</reference>
<evidence type="ECO:0000256" key="1">
    <source>
        <dbReference type="SAM" id="Phobius"/>
    </source>
</evidence>
<evidence type="ECO:0008006" key="4">
    <source>
        <dbReference type="Google" id="ProtNLM"/>
    </source>
</evidence>
<keyword evidence="3" id="KW-1185">Reference proteome</keyword>
<keyword evidence="1" id="KW-0812">Transmembrane</keyword>
<dbReference type="Pfam" id="PF06486">
    <property type="entry name" value="DUF1093"/>
    <property type="match status" value="1"/>
</dbReference>